<accession>A0A3Q2PRL3</accession>
<reference evidence="1" key="1">
    <citation type="submission" date="2025-08" db="UniProtKB">
        <authorList>
            <consortium name="Ensembl"/>
        </authorList>
    </citation>
    <scope>IDENTIFICATION</scope>
</reference>
<evidence type="ECO:0000313" key="1">
    <source>
        <dbReference type="Ensembl" id="ENSFHEP00000016091.1"/>
    </source>
</evidence>
<sequence length="78" mass="8605">MKLKVHFFSQDSPCCCSCSALWGICGSRPSWHVPPGPTGRGLLLSLLQTNQLLLYIVFREEVNEMMNIWGGGVGWGGH</sequence>
<proteinExistence type="predicted"/>
<name>A0A3Q2PRL3_FUNHE</name>
<dbReference type="Proteomes" id="UP000265000">
    <property type="component" value="Unplaced"/>
</dbReference>
<protein>
    <submittedName>
        <fullName evidence="1">Uncharacterized protein</fullName>
    </submittedName>
</protein>
<organism evidence="1 2">
    <name type="scientific">Fundulus heteroclitus</name>
    <name type="common">Killifish</name>
    <name type="synonym">Mummichog</name>
    <dbReference type="NCBI Taxonomy" id="8078"/>
    <lineage>
        <taxon>Eukaryota</taxon>
        <taxon>Metazoa</taxon>
        <taxon>Chordata</taxon>
        <taxon>Craniata</taxon>
        <taxon>Vertebrata</taxon>
        <taxon>Euteleostomi</taxon>
        <taxon>Actinopterygii</taxon>
        <taxon>Neopterygii</taxon>
        <taxon>Teleostei</taxon>
        <taxon>Neoteleostei</taxon>
        <taxon>Acanthomorphata</taxon>
        <taxon>Ovalentaria</taxon>
        <taxon>Atherinomorphae</taxon>
        <taxon>Cyprinodontiformes</taxon>
        <taxon>Fundulidae</taxon>
        <taxon>Fundulus</taxon>
    </lineage>
</organism>
<dbReference type="AlphaFoldDB" id="A0A3Q2PRL3"/>
<dbReference type="Ensembl" id="ENSFHET00000033455.1">
    <property type="protein sequence ID" value="ENSFHEP00000016091.1"/>
    <property type="gene ID" value="ENSFHEG00000017745.1"/>
</dbReference>
<reference evidence="1" key="2">
    <citation type="submission" date="2025-09" db="UniProtKB">
        <authorList>
            <consortium name="Ensembl"/>
        </authorList>
    </citation>
    <scope>IDENTIFICATION</scope>
</reference>
<keyword evidence="2" id="KW-1185">Reference proteome</keyword>
<evidence type="ECO:0000313" key="2">
    <source>
        <dbReference type="Proteomes" id="UP000265000"/>
    </source>
</evidence>